<evidence type="ECO:0000256" key="3">
    <source>
        <dbReference type="ARBA" id="ARBA00022729"/>
    </source>
</evidence>
<name>A0ABS6KAM0_9FIRM</name>
<feature type="region of interest" description="Disordered" evidence="4">
    <location>
        <begin position="28"/>
        <end position="63"/>
    </location>
</feature>
<sequence length="416" mass="45037">MKRKLTKCTSMALVIAMAISTLAGCGGTASTQAPDAGSEKPSTETASPEAADADAAKGADAAAEAEGAFHDTAELVIDYAKAVDPKGADIVDGSFQSTPELKGALADQMIGTQNQFEGMNIGFSQHRIAGSEWYEQLVDFAQAEADYLGVNLTIYDANDDMNQQIADVETLINLGMESIIVNPYNSTNVGLDSIIAADIPLTVVNQAVDFSGPFTFVSADVQDSGYKTGFELARYYDEKNGWKDEVKAFVLSSAPQEKESDLRRWGQIMGWTDYMLDKYGKNNLNIVAYQYYQWLPEPAMNATLDVLQANPDIDVIFAACDGGAQGVEAALEQIDRLGDILVCTIDGRKSVLQWIKDGDKGMVCDAYNDPRQMGKWAVYMAALQASGVSTPSTFYVMNDLVTTENVDNYLDPNSTY</sequence>
<comment type="caution">
    <text evidence="7">The sequence shown here is derived from an EMBL/GenBank/DDBJ whole genome shotgun (WGS) entry which is preliminary data.</text>
</comment>
<dbReference type="Pfam" id="PF13407">
    <property type="entry name" value="Peripla_BP_4"/>
    <property type="match status" value="1"/>
</dbReference>
<evidence type="ECO:0000256" key="1">
    <source>
        <dbReference type="ARBA" id="ARBA00004196"/>
    </source>
</evidence>
<keyword evidence="3 5" id="KW-0732">Signal</keyword>
<accession>A0ABS6KAM0</accession>
<dbReference type="EMBL" id="JAHQCX010000012">
    <property type="protein sequence ID" value="MBU9727542.1"/>
    <property type="molecule type" value="Genomic_DNA"/>
</dbReference>
<evidence type="ECO:0000256" key="4">
    <source>
        <dbReference type="SAM" id="MobiDB-lite"/>
    </source>
</evidence>
<feature type="domain" description="Periplasmic binding protein" evidence="6">
    <location>
        <begin position="121"/>
        <end position="387"/>
    </location>
</feature>
<dbReference type="Gene3D" id="3.40.50.2300">
    <property type="match status" value="2"/>
</dbReference>
<evidence type="ECO:0000313" key="7">
    <source>
        <dbReference type="EMBL" id="MBU9727542.1"/>
    </source>
</evidence>
<organism evidence="7 8">
    <name type="scientific">Diplocloster modestus</name>
    <dbReference type="NCBI Taxonomy" id="2850322"/>
    <lineage>
        <taxon>Bacteria</taxon>
        <taxon>Bacillati</taxon>
        <taxon>Bacillota</taxon>
        <taxon>Clostridia</taxon>
        <taxon>Lachnospirales</taxon>
        <taxon>Lachnospiraceae</taxon>
        <taxon>Diplocloster</taxon>
    </lineage>
</organism>
<comment type="subcellular location">
    <subcellularLocation>
        <location evidence="1">Cell envelope</location>
    </subcellularLocation>
</comment>
<evidence type="ECO:0000256" key="5">
    <source>
        <dbReference type="SAM" id="SignalP"/>
    </source>
</evidence>
<dbReference type="PANTHER" id="PTHR46847:SF1">
    <property type="entry name" value="D-ALLOSE-BINDING PERIPLASMIC PROTEIN-RELATED"/>
    <property type="match status" value="1"/>
</dbReference>
<comment type="similarity">
    <text evidence="2">Belongs to the bacterial solute-binding protein 2 family.</text>
</comment>
<evidence type="ECO:0000256" key="2">
    <source>
        <dbReference type="ARBA" id="ARBA00007639"/>
    </source>
</evidence>
<dbReference type="PROSITE" id="PS51257">
    <property type="entry name" value="PROKAR_LIPOPROTEIN"/>
    <property type="match status" value="1"/>
</dbReference>
<reference evidence="7 8" key="1">
    <citation type="submission" date="2021-06" db="EMBL/GenBank/DDBJ databases">
        <title>Description of novel taxa of the family Lachnospiraceae.</title>
        <authorList>
            <person name="Chaplin A.V."/>
            <person name="Sokolova S.R."/>
            <person name="Pikina A.P."/>
            <person name="Korzhanova M."/>
            <person name="Belova V."/>
            <person name="Korostin D."/>
            <person name="Efimov B.A."/>
        </authorList>
    </citation>
    <scope>NUCLEOTIDE SEQUENCE [LARGE SCALE GENOMIC DNA]</scope>
    <source>
        <strain evidence="7 8">ASD4241</strain>
    </source>
</reference>
<dbReference type="SUPFAM" id="SSF53822">
    <property type="entry name" value="Periplasmic binding protein-like I"/>
    <property type="match status" value="1"/>
</dbReference>
<proteinExistence type="inferred from homology"/>
<protein>
    <submittedName>
        <fullName evidence="7">Substrate-binding domain-containing protein</fullName>
    </submittedName>
</protein>
<evidence type="ECO:0000313" key="8">
    <source>
        <dbReference type="Proteomes" id="UP001314681"/>
    </source>
</evidence>
<dbReference type="Proteomes" id="UP001314681">
    <property type="component" value="Unassembled WGS sequence"/>
</dbReference>
<dbReference type="RefSeq" id="WP_158355634.1">
    <property type="nucleotide sequence ID" value="NZ_JAHQCX010000012.1"/>
</dbReference>
<dbReference type="PANTHER" id="PTHR46847">
    <property type="entry name" value="D-ALLOSE-BINDING PERIPLASMIC PROTEIN-RELATED"/>
    <property type="match status" value="1"/>
</dbReference>
<feature type="chain" id="PRO_5046977027" evidence="5">
    <location>
        <begin position="24"/>
        <end position="416"/>
    </location>
</feature>
<dbReference type="InterPro" id="IPR028082">
    <property type="entry name" value="Peripla_BP_I"/>
</dbReference>
<evidence type="ECO:0000259" key="6">
    <source>
        <dbReference type="Pfam" id="PF13407"/>
    </source>
</evidence>
<dbReference type="InterPro" id="IPR025997">
    <property type="entry name" value="SBP_2_dom"/>
</dbReference>
<feature type="signal peptide" evidence="5">
    <location>
        <begin position="1"/>
        <end position="23"/>
    </location>
</feature>
<gene>
    <name evidence="7" type="ORF">KTH90_16135</name>
</gene>
<keyword evidence="8" id="KW-1185">Reference proteome</keyword>